<dbReference type="InterPro" id="IPR015943">
    <property type="entry name" value="WD40/YVTN_repeat-like_dom_sf"/>
</dbReference>
<accession>A0AA38S4R4</accession>
<dbReference type="Gene3D" id="3.40.50.1820">
    <property type="entry name" value="alpha/beta hydrolase"/>
    <property type="match status" value="1"/>
</dbReference>
<evidence type="ECO:0000256" key="3">
    <source>
        <dbReference type="PROSITE-ProRule" id="PRU00221"/>
    </source>
</evidence>
<dbReference type="InterPro" id="IPR019775">
    <property type="entry name" value="WD40_repeat_CS"/>
</dbReference>
<dbReference type="SUPFAM" id="SSF69322">
    <property type="entry name" value="Tricorn protease domain 2"/>
    <property type="match status" value="1"/>
</dbReference>
<dbReference type="Gene3D" id="3.40.50.300">
    <property type="entry name" value="P-loop containing nucleotide triphosphate hydrolases"/>
    <property type="match status" value="1"/>
</dbReference>
<evidence type="ECO:0000313" key="9">
    <source>
        <dbReference type="Proteomes" id="UP001174691"/>
    </source>
</evidence>
<proteinExistence type="predicted"/>
<organism evidence="8 9">
    <name type="scientific">Coniochaeta hoffmannii</name>
    <dbReference type="NCBI Taxonomy" id="91930"/>
    <lineage>
        <taxon>Eukaryota</taxon>
        <taxon>Fungi</taxon>
        <taxon>Dikarya</taxon>
        <taxon>Ascomycota</taxon>
        <taxon>Pezizomycotina</taxon>
        <taxon>Sordariomycetes</taxon>
        <taxon>Sordariomycetidae</taxon>
        <taxon>Coniochaetales</taxon>
        <taxon>Coniochaetaceae</taxon>
        <taxon>Coniochaeta</taxon>
    </lineage>
</organism>
<dbReference type="PANTHER" id="PTHR10039:SF16">
    <property type="entry name" value="GPI INOSITOL-DEACYLASE"/>
    <property type="match status" value="1"/>
</dbReference>
<feature type="region of interest" description="Disordered" evidence="4">
    <location>
        <begin position="1"/>
        <end position="45"/>
    </location>
</feature>
<dbReference type="PANTHER" id="PTHR10039">
    <property type="entry name" value="AMELOGENIN"/>
    <property type="match status" value="1"/>
</dbReference>
<evidence type="ECO:0000256" key="4">
    <source>
        <dbReference type="SAM" id="MobiDB-lite"/>
    </source>
</evidence>
<dbReference type="InterPro" id="IPR056884">
    <property type="entry name" value="NPHP3-like_N"/>
</dbReference>
<evidence type="ECO:0000313" key="8">
    <source>
        <dbReference type="EMBL" id="KAJ9150624.1"/>
    </source>
</evidence>
<dbReference type="InterPro" id="IPR036322">
    <property type="entry name" value="WD40_repeat_dom_sf"/>
</dbReference>
<gene>
    <name evidence="8" type="ORF">NKR19_g5175</name>
</gene>
<evidence type="ECO:0000256" key="1">
    <source>
        <dbReference type="ARBA" id="ARBA00022574"/>
    </source>
</evidence>
<dbReference type="InterPro" id="IPR029058">
    <property type="entry name" value="AB_hydrolase_fold"/>
</dbReference>
<protein>
    <submittedName>
        <fullName evidence="8">GPI inositol-deacylase</fullName>
    </submittedName>
</protein>
<feature type="compositionally biased region" description="Low complexity" evidence="4">
    <location>
        <begin position="29"/>
        <end position="45"/>
    </location>
</feature>
<feature type="repeat" description="WD" evidence="3">
    <location>
        <begin position="986"/>
        <end position="1018"/>
    </location>
</feature>
<dbReference type="Gene3D" id="2.130.10.10">
    <property type="entry name" value="YVTN repeat-like/Quinoprotein amine dehydrogenase"/>
    <property type="match status" value="3"/>
</dbReference>
<keyword evidence="9" id="KW-1185">Reference proteome</keyword>
<keyword evidence="1 3" id="KW-0853">WD repeat</keyword>
<evidence type="ECO:0000256" key="2">
    <source>
        <dbReference type="ARBA" id="ARBA00022737"/>
    </source>
</evidence>
<dbReference type="Pfam" id="PF24883">
    <property type="entry name" value="NPHP3_N"/>
    <property type="match status" value="1"/>
</dbReference>
<dbReference type="SUPFAM" id="SSF53474">
    <property type="entry name" value="alpha/beta-Hydrolases"/>
    <property type="match status" value="1"/>
</dbReference>
<dbReference type="Pfam" id="PF00400">
    <property type="entry name" value="WD40"/>
    <property type="match status" value="1"/>
</dbReference>
<reference evidence="8" key="1">
    <citation type="submission" date="2022-07" db="EMBL/GenBank/DDBJ databases">
        <title>Fungi with potential for degradation of polypropylene.</title>
        <authorList>
            <person name="Gostincar C."/>
        </authorList>
    </citation>
    <scope>NUCLEOTIDE SEQUENCE</scope>
    <source>
        <strain evidence="8">EXF-13287</strain>
    </source>
</reference>
<dbReference type="EMBL" id="JANBVN010000069">
    <property type="protein sequence ID" value="KAJ9150624.1"/>
    <property type="molecule type" value="Genomic_DNA"/>
</dbReference>
<feature type="domain" description="AB hydrolase-1" evidence="5">
    <location>
        <begin position="71"/>
        <end position="220"/>
    </location>
</feature>
<dbReference type="SUPFAM" id="SSF52540">
    <property type="entry name" value="P-loop containing nucleoside triphosphate hydrolases"/>
    <property type="match status" value="1"/>
</dbReference>
<dbReference type="InterPro" id="IPR027417">
    <property type="entry name" value="P-loop_NTPase"/>
</dbReference>
<feature type="compositionally biased region" description="Polar residues" evidence="4">
    <location>
        <begin position="1"/>
        <end position="22"/>
    </location>
</feature>
<sequence length="1573" mass="174527">MSKWNSKFSIRPGVTSSSTFHPASTAVKSPALSSSTPLDSPPLTISKKEKGPLGLNLLHSPATGGNAVADLIFVHGLGGGSQSTWSANNDPSLFWPREWLAADDDFRDVRIQSFGYNSNWDKESILCINDFANALLNAILDSPSIPRDNRARIVLVAHSMGGLIIKRAYILARLKKEFEPLASRIHSMFFLATPHRGADLAKVLSRLLAYGRGSSRPFVDDLRQQSALIASLNDEFPRYSEGLQLFSYFETLPMEYLGFKKSFIVDRDSAVLDYPNERVGHLHANHRGVCKYTSTQDSNYQTIRNALATTIEQLRSQSEQVDRHLRREQHRAVETYLRTEDSPEDDFISADGRRMSGSCEWLIRKENFQEWFDCGYNSSPVYCITGKPGTGKTIVSGKVISHLRERGAQCSFYFFHHQNKTTSDIAPFLLSMARQMSLQDDDVLSHCLEVGEADANLRKSNYRAVWRKLFLENILALRLSSVHYWVVDALDECQEESELVPFLMKAAELAGIRIFITSRNPFKSRQRLGTPRVEVITEDVPEQGSREDIAMFLEANMDQLPGVTVRGRKEIVDQVLAKSQGCFLWVNLVFQELRKVHTSADVKRILDEVPSDMNALYARILELMSTAAHGKVLAKAILTWTVCAVRPLATVELGEALMLDLDDTIDNVETSIQSSCGQLVYVDAQSLVKMVHLTARDYLLHPDTTSEFRVGETQGHRRLLLTCLRYLHRDERKGARPGRPGSTSAAKERSPFIKYASESLHEHLRHLSWEDSSLITPLARFFSSPNVLAWIEYLAEQSDLHRLIDTGKALGAFVTGVPEAQLREDKDLATLNSWSVDLVRLVMQFGGNLRAYPASIYNLIPPFCPPTSAPRKQFGSAPRGITVRGVQQEAWGDCLSTIHNPDQQFSCIASSDKHFAYGCASGKIMIFQHLLYHQTAVLDHQEPVRILRFSPQANTLVSAGFKVIRVWNIEAKSQTHQFNAQQQCMALSFAEQGRQLVAATKDHRLRIWNLADGSLRAEVDWTVGMEEMMLKLYRRPITAAFSMDAQLLAVIYKGQDILIWDLEDDSLYDVYNRETGSTGGFAGRPYGSAGVRCLEFGTAATADLLAAAYTDGELVLFDTASGEVKMRGVAAFAHLLTCSQDGSKLATADPSGTIQIFQFDTLQLLYRINSIEPGIQDLTFSGDGQHLLDVRSSRGRIWGPTVLVGQAGGGAIAGKPQEVTLKPVEDVVLITSIACPDTADVFFCGKEDGSVYLFDIETGLPISTLFTHARGVQIASLQYHRQSKTITSVDTSGRLIIHRLASQGKTTTASEVLLDHRADFSVGQVLSRPDLDRILVCSADSDELWSISGCKLINKLFYPQREAAAYQWANHPLSPSQLLLVTRTSLHIHDWTSLQPLTSPDGISLSQPIPPNLSPRCIRPILNNTLLAVLSSDPGRPLSHTHLLLLQISSLLPSSSPQLPPVTSLPNLSSSAIHLVGHLGDRLVFLQHGNWISTLDASPSEEEGGGREKVNFHFFFPADWMSTANHLCVMIEVTKRGDVLLVKRDEVAVVRRGLMRAEFAGGGERGGHPKAAV</sequence>
<evidence type="ECO:0000259" key="5">
    <source>
        <dbReference type="Pfam" id="PF12697"/>
    </source>
</evidence>
<dbReference type="SUPFAM" id="SSF50978">
    <property type="entry name" value="WD40 repeat-like"/>
    <property type="match status" value="1"/>
</dbReference>
<dbReference type="PROSITE" id="PS00678">
    <property type="entry name" value="WD_REPEATS_1"/>
    <property type="match status" value="1"/>
</dbReference>
<evidence type="ECO:0000259" key="7">
    <source>
        <dbReference type="Pfam" id="PF24883"/>
    </source>
</evidence>
<feature type="domain" description="GPI inositol-deacylase winged helix" evidence="6">
    <location>
        <begin position="621"/>
        <end position="710"/>
    </location>
</feature>
<dbReference type="Pfam" id="PF12697">
    <property type="entry name" value="Abhydrolase_6"/>
    <property type="match status" value="1"/>
</dbReference>
<comment type="caution">
    <text evidence="8">The sequence shown here is derived from an EMBL/GenBank/DDBJ whole genome shotgun (WGS) entry which is preliminary data.</text>
</comment>
<dbReference type="Pfam" id="PF22939">
    <property type="entry name" value="WHD_GPIID"/>
    <property type="match status" value="1"/>
</dbReference>
<feature type="domain" description="Nephrocystin 3-like N-terminal" evidence="7">
    <location>
        <begin position="357"/>
        <end position="519"/>
    </location>
</feature>
<evidence type="ECO:0000259" key="6">
    <source>
        <dbReference type="Pfam" id="PF22939"/>
    </source>
</evidence>
<dbReference type="InterPro" id="IPR054471">
    <property type="entry name" value="GPIID_WHD"/>
</dbReference>
<dbReference type="SMART" id="SM00320">
    <property type="entry name" value="WD40"/>
    <property type="match status" value="8"/>
</dbReference>
<keyword evidence="2" id="KW-0677">Repeat</keyword>
<dbReference type="InterPro" id="IPR000073">
    <property type="entry name" value="AB_hydrolase_1"/>
</dbReference>
<dbReference type="PROSITE" id="PS50082">
    <property type="entry name" value="WD_REPEATS_2"/>
    <property type="match status" value="1"/>
</dbReference>
<dbReference type="Proteomes" id="UP001174691">
    <property type="component" value="Unassembled WGS sequence"/>
</dbReference>
<dbReference type="InterPro" id="IPR001680">
    <property type="entry name" value="WD40_rpt"/>
</dbReference>
<name>A0AA38S4R4_9PEZI</name>